<evidence type="ECO:0000313" key="2">
    <source>
        <dbReference type="EMBL" id="SHN70366.1"/>
    </source>
</evidence>
<proteinExistence type="predicted"/>
<dbReference type="OrthoDB" id="9783459at2"/>
<dbReference type="PANTHER" id="PTHR47163">
    <property type="entry name" value="DDE_TNP_IS1595 DOMAIN-CONTAINING PROTEIN"/>
    <property type="match status" value="1"/>
</dbReference>
<evidence type="ECO:0000259" key="1">
    <source>
        <dbReference type="SMART" id="SM01126"/>
    </source>
</evidence>
<dbReference type="InterPro" id="IPR053164">
    <property type="entry name" value="IS1016-like_transposase"/>
</dbReference>
<protein>
    <submittedName>
        <fullName evidence="2">ISXO2-like transposase domain-containing protein</fullName>
    </submittedName>
</protein>
<dbReference type="EMBL" id="FRDI01000012">
    <property type="protein sequence ID" value="SHN70366.1"/>
    <property type="molecule type" value="Genomic_DNA"/>
</dbReference>
<dbReference type="RefSeq" id="WP_072697709.1">
    <property type="nucleotide sequence ID" value="NZ_FRDI01000012.1"/>
</dbReference>
<accession>A0A1M7TI33</accession>
<sequence>MTMKNKYIFRSKISEAKLRQIVKLFCIDLNATQISQVVELNRNTINRLLLGIRERIAEFCEEQSPVSGEVEVDESYFGARRIKGQRGRGARGKTIVFGLFKRNGRVYTEIVPDCSRSTLQGIIRGKISLDSVIHSDGWRGYNGLVDLGYLKHFRVQHGANEFANKDSHINGIESFWGYAKTRLVRFRGLQKHTFYFHLKECEFRFNYRQEDTYKLILKFLKNKPLF</sequence>
<dbReference type="SMART" id="SM01126">
    <property type="entry name" value="DDE_Tnp_IS1595"/>
    <property type="match status" value="1"/>
</dbReference>
<dbReference type="AlphaFoldDB" id="A0A1M7TI33"/>
<keyword evidence="3" id="KW-1185">Reference proteome</keyword>
<dbReference type="NCBIfam" id="NF033547">
    <property type="entry name" value="transpos_IS1595"/>
    <property type="match status" value="1"/>
</dbReference>
<feature type="domain" description="ISXO2-like transposase" evidence="1">
    <location>
        <begin position="65"/>
        <end position="206"/>
    </location>
</feature>
<dbReference type="PANTHER" id="PTHR47163:SF2">
    <property type="entry name" value="SI:DKEY-17M8.2"/>
    <property type="match status" value="1"/>
</dbReference>
<dbReference type="Proteomes" id="UP000186469">
    <property type="component" value="Unassembled WGS sequence"/>
</dbReference>
<reference evidence="2 3" key="1">
    <citation type="submission" date="2016-12" db="EMBL/GenBank/DDBJ databases">
        <authorList>
            <person name="Song W.-J."/>
            <person name="Kurnit D.M."/>
        </authorList>
    </citation>
    <scope>NUCLEOTIDE SEQUENCE [LARGE SCALE GENOMIC DNA]</scope>
    <source>
        <strain evidence="2 3">DSM 11393</strain>
    </source>
</reference>
<evidence type="ECO:0000313" key="3">
    <source>
        <dbReference type="Proteomes" id="UP000186469"/>
    </source>
</evidence>
<dbReference type="InterPro" id="IPR024445">
    <property type="entry name" value="Tnp_ISXO2-like"/>
</dbReference>
<gene>
    <name evidence="2" type="ORF">SAMN02745728_02034</name>
</gene>
<dbReference type="Pfam" id="PF12762">
    <property type="entry name" value="DDE_Tnp_IS1595"/>
    <property type="match status" value="1"/>
</dbReference>
<dbReference type="STRING" id="1121455.SAMN02745728_02034"/>
<organism evidence="2 3">
    <name type="scientific">Desulfovibrio litoralis DSM 11393</name>
    <dbReference type="NCBI Taxonomy" id="1121455"/>
    <lineage>
        <taxon>Bacteria</taxon>
        <taxon>Pseudomonadati</taxon>
        <taxon>Thermodesulfobacteriota</taxon>
        <taxon>Desulfovibrionia</taxon>
        <taxon>Desulfovibrionales</taxon>
        <taxon>Desulfovibrionaceae</taxon>
        <taxon>Desulfovibrio</taxon>
    </lineage>
</organism>
<name>A0A1M7TI33_9BACT</name>